<organism evidence="1 2">
    <name type="scientific">Streptomyces hydrogenans</name>
    <dbReference type="NCBI Taxonomy" id="1873719"/>
    <lineage>
        <taxon>Bacteria</taxon>
        <taxon>Bacillati</taxon>
        <taxon>Actinomycetota</taxon>
        <taxon>Actinomycetes</taxon>
        <taxon>Kitasatosporales</taxon>
        <taxon>Streptomycetaceae</taxon>
        <taxon>Streptomyces</taxon>
    </lineage>
</organism>
<reference evidence="1" key="1">
    <citation type="submission" date="2024-05" db="EMBL/GenBank/DDBJ databases">
        <title>Whole genome shotgun sequence of Streptomyces hydrogenans NBRC 13475.</title>
        <authorList>
            <person name="Komaki H."/>
            <person name="Tamura T."/>
        </authorList>
    </citation>
    <scope>NUCLEOTIDE SEQUENCE</scope>
    <source>
        <strain evidence="1">NBRC 13475</strain>
    </source>
</reference>
<dbReference type="EMBL" id="BNDW01000117">
    <property type="protein sequence ID" value="GHI27515.1"/>
    <property type="molecule type" value="Genomic_DNA"/>
</dbReference>
<accession>A0ABQ3PR81</accession>
<evidence type="ECO:0008006" key="3">
    <source>
        <dbReference type="Google" id="ProtNLM"/>
    </source>
</evidence>
<evidence type="ECO:0000313" key="1">
    <source>
        <dbReference type="EMBL" id="GHI27515.1"/>
    </source>
</evidence>
<gene>
    <name evidence="1" type="ORF">Shyd_88860</name>
</gene>
<name>A0ABQ3PR81_9ACTN</name>
<dbReference type="RefSeq" id="WP_226652922.1">
    <property type="nucleotide sequence ID" value="NZ_BNBS01000044.1"/>
</dbReference>
<evidence type="ECO:0000313" key="2">
    <source>
        <dbReference type="Proteomes" id="UP001052739"/>
    </source>
</evidence>
<dbReference type="Pfam" id="PF09365">
    <property type="entry name" value="DUF2461"/>
    <property type="match status" value="1"/>
</dbReference>
<sequence length="210" mass="24115">MRGQFTGWPEQAMDVLWQLQGEPPRAVREHCRADRERLVRQPMIALLGDIADADPRYEDFSVWHYRTGSWWWQNQSAVIRLGRKIEIGLRFSLDGLRIQGAWWYPDPGQVDSFRRAVASERSGRELTALVEDVRGKGYDISGDVMKRPPRGYPADHPRAALLRHRSLVAARTLGCEEWLHTPEAVDRVLAATADLDALMTWLVHHVKRTA</sequence>
<dbReference type="Proteomes" id="UP001052739">
    <property type="component" value="Unassembled WGS sequence"/>
</dbReference>
<keyword evidence="2" id="KW-1185">Reference proteome</keyword>
<proteinExistence type="predicted"/>
<protein>
    <recommendedName>
        <fullName evidence="3">DUF2461 domain-containing protein</fullName>
    </recommendedName>
</protein>
<dbReference type="InterPro" id="IPR012808">
    <property type="entry name" value="CHP02453"/>
</dbReference>
<comment type="caution">
    <text evidence="1">The sequence shown here is derived from an EMBL/GenBank/DDBJ whole genome shotgun (WGS) entry which is preliminary data.</text>
</comment>